<dbReference type="InterPro" id="IPR011989">
    <property type="entry name" value="ARM-like"/>
</dbReference>
<dbReference type="CDD" id="cd16664">
    <property type="entry name" value="RING-Ubox_PUB"/>
    <property type="match status" value="1"/>
</dbReference>
<comment type="pathway">
    <text evidence="2">Protein modification; protein ubiquitination.</text>
</comment>
<dbReference type="Proteomes" id="UP001318860">
    <property type="component" value="Unassembled WGS sequence"/>
</dbReference>
<dbReference type="SUPFAM" id="SSF48371">
    <property type="entry name" value="ARM repeat"/>
    <property type="match status" value="1"/>
</dbReference>
<keyword evidence="9" id="KW-1185">Reference proteome</keyword>
<dbReference type="SMART" id="SM00185">
    <property type="entry name" value="ARM"/>
    <property type="match status" value="2"/>
</dbReference>
<dbReference type="InterPro" id="IPR002156">
    <property type="entry name" value="RNaseH_domain"/>
</dbReference>
<dbReference type="InterPro" id="IPR045210">
    <property type="entry name" value="RING-Ubox_PUB"/>
</dbReference>
<dbReference type="PROSITE" id="PS51698">
    <property type="entry name" value="U_BOX"/>
    <property type="match status" value="1"/>
</dbReference>
<dbReference type="SMART" id="SM00504">
    <property type="entry name" value="Ubox"/>
    <property type="match status" value="1"/>
</dbReference>
<dbReference type="InterPro" id="IPR012337">
    <property type="entry name" value="RNaseH-like_sf"/>
</dbReference>
<keyword evidence="5" id="KW-0677">Repeat</keyword>
<keyword evidence="6" id="KW-0833">Ubl conjugation pathway</keyword>
<dbReference type="InterPro" id="IPR003613">
    <property type="entry name" value="Ubox_domain"/>
</dbReference>
<dbReference type="Gene3D" id="1.25.10.10">
    <property type="entry name" value="Leucine-rich Repeat Variant"/>
    <property type="match status" value="1"/>
</dbReference>
<sequence>MAVAELKKELERVVEALVEEDEDDCNLEATDNAIQTLCALKDLKLKQNDQEFVKLKNLAFQEPPPEFKCPISGILMKDPVVLASGQTYEETFIRKWLKDGHQTCPQTDQPLSHTVLIPNLSIKKMITKWCKVRKIDTLKTSLTIDENHAENANREHLLELLENLSSSNISDQRNAAKELCSLTTRSPSFRALFGEIKVAIPKLFSPLLIDKAFSDARLHDDLAATVLNIATHESNKRAIVESSPLAVSFLIESLRHKNIQTRNHAVAALSELSTLDSNKHVIGKSGAIRPLIELLKEGHDPLALKDVVSTIFNLCTVIENRAIAVSEGAVVVIIDKIFDCVFINEMLELLAMLSSNQRAIDEMEERGMLFCLFGILKETTTSNRNKELCVAIIYAVCFSDRSKLRKISEMENAYEILSRVARTGSSRAKRKATGILERLNRNHQSQSMSGNDREKEFSRLIQIVDYQTRRIEYWRSGATHNGEVIQVRAQKFKQEFAIDIMEAVACREGLKLANELQLEYVEVETDCKILVQSYQRHQANLTYLGRVIDDIRELCSSIRSCVIRYIPRSANLMAHHLARFAFSNLSCNVYSGLYPPELLHLIPEDELVSSF</sequence>
<evidence type="ECO:0000313" key="9">
    <source>
        <dbReference type="Proteomes" id="UP001318860"/>
    </source>
</evidence>
<proteinExistence type="predicted"/>
<evidence type="ECO:0000259" key="7">
    <source>
        <dbReference type="PROSITE" id="PS51698"/>
    </source>
</evidence>
<dbReference type="Pfam" id="PF04564">
    <property type="entry name" value="U-box"/>
    <property type="match status" value="1"/>
</dbReference>
<dbReference type="InterPro" id="IPR036397">
    <property type="entry name" value="RNaseH_sf"/>
</dbReference>
<dbReference type="InterPro" id="IPR000225">
    <property type="entry name" value="Armadillo"/>
</dbReference>
<reference evidence="8 9" key="1">
    <citation type="journal article" date="2021" name="Comput. Struct. Biotechnol. J.">
        <title>De novo genome assembly of the potent medicinal plant Rehmannia glutinosa using nanopore technology.</title>
        <authorList>
            <person name="Ma L."/>
            <person name="Dong C."/>
            <person name="Song C."/>
            <person name="Wang X."/>
            <person name="Zheng X."/>
            <person name="Niu Y."/>
            <person name="Chen S."/>
            <person name="Feng W."/>
        </authorList>
    </citation>
    <scope>NUCLEOTIDE SEQUENCE [LARGE SCALE GENOMIC DNA]</scope>
    <source>
        <strain evidence="8">DH-2019</strain>
    </source>
</reference>
<protein>
    <recommendedName>
        <fullName evidence="3">RING-type E3 ubiquitin transferase</fullName>
        <ecNumber evidence="3">2.3.2.27</ecNumber>
    </recommendedName>
</protein>
<dbReference type="Gene3D" id="3.30.40.10">
    <property type="entry name" value="Zinc/RING finger domain, C3HC4 (zinc finger)"/>
    <property type="match status" value="1"/>
</dbReference>
<evidence type="ECO:0000256" key="5">
    <source>
        <dbReference type="ARBA" id="ARBA00022737"/>
    </source>
</evidence>
<dbReference type="InterPro" id="IPR016024">
    <property type="entry name" value="ARM-type_fold"/>
</dbReference>
<accession>A0ABR0WBR3</accession>
<gene>
    <name evidence="8" type="ORF">DH2020_021733</name>
</gene>
<dbReference type="SUPFAM" id="SSF53098">
    <property type="entry name" value="Ribonuclease H-like"/>
    <property type="match status" value="1"/>
</dbReference>
<evidence type="ECO:0000256" key="4">
    <source>
        <dbReference type="ARBA" id="ARBA00022679"/>
    </source>
</evidence>
<feature type="domain" description="U-box" evidence="7">
    <location>
        <begin position="62"/>
        <end position="136"/>
    </location>
</feature>
<dbReference type="SUPFAM" id="SSF57850">
    <property type="entry name" value="RING/U-box"/>
    <property type="match status" value="1"/>
</dbReference>
<evidence type="ECO:0000313" key="8">
    <source>
        <dbReference type="EMBL" id="KAK6144913.1"/>
    </source>
</evidence>
<evidence type="ECO:0000256" key="3">
    <source>
        <dbReference type="ARBA" id="ARBA00012483"/>
    </source>
</evidence>
<dbReference type="PANTHER" id="PTHR23315:SF265">
    <property type="entry name" value="U-BOX DOMAIN-CONTAINING PROTEIN 46-RELATED"/>
    <property type="match status" value="1"/>
</dbReference>
<dbReference type="Gene3D" id="3.30.420.10">
    <property type="entry name" value="Ribonuclease H-like superfamily/Ribonuclease H"/>
    <property type="match status" value="1"/>
</dbReference>
<dbReference type="InterPro" id="IPR058678">
    <property type="entry name" value="ARM_PUB"/>
</dbReference>
<evidence type="ECO:0000256" key="1">
    <source>
        <dbReference type="ARBA" id="ARBA00000900"/>
    </source>
</evidence>
<dbReference type="EMBL" id="JABTTQ020000012">
    <property type="protein sequence ID" value="KAK6144913.1"/>
    <property type="molecule type" value="Genomic_DNA"/>
</dbReference>
<dbReference type="CDD" id="cd06222">
    <property type="entry name" value="RNase_H_like"/>
    <property type="match status" value="1"/>
</dbReference>
<comment type="catalytic activity">
    <reaction evidence="1">
        <text>S-ubiquitinyl-[E2 ubiquitin-conjugating enzyme]-L-cysteine + [acceptor protein]-L-lysine = [E2 ubiquitin-conjugating enzyme]-L-cysteine + N(6)-ubiquitinyl-[acceptor protein]-L-lysine.</text>
        <dbReference type="EC" id="2.3.2.27"/>
    </reaction>
</comment>
<dbReference type="Pfam" id="PF13456">
    <property type="entry name" value="RVT_3"/>
    <property type="match status" value="1"/>
</dbReference>
<keyword evidence="4" id="KW-0808">Transferase</keyword>
<name>A0ABR0WBR3_REHGL</name>
<dbReference type="InterPro" id="IPR044730">
    <property type="entry name" value="RNase_H-like_dom_plant"/>
</dbReference>
<comment type="caution">
    <text evidence="8">The sequence shown here is derived from an EMBL/GenBank/DDBJ whole genome shotgun (WGS) entry which is preliminary data.</text>
</comment>
<dbReference type="EC" id="2.3.2.27" evidence="3"/>
<dbReference type="PANTHER" id="PTHR23315">
    <property type="entry name" value="U BOX DOMAIN-CONTAINING"/>
    <property type="match status" value="1"/>
</dbReference>
<organism evidence="8 9">
    <name type="scientific">Rehmannia glutinosa</name>
    <name type="common">Chinese foxglove</name>
    <dbReference type="NCBI Taxonomy" id="99300"/>
    <lineage>
        <taxon>Eukaryota</taxon>
        <taxon>Viridiplantae</taxon>
        <taxon>Streptophyta</taxon>
        <taxon>Embryophyta</taxon>
        <taxon>Tracheophyta</taxon>
        <taxon>Spermatophyta</taxon>
        <taxon>Magnoliopsida</taxon>
        <taxon>eudicotyledons</taxon>
        <taxon>Gunneridae</taxon>
        <taxon>Pentapetalae</taxon>
        <taxon>asterids</taxon>
        <taxon>lamiids</taxon>
        <taxon>Lamiales</taxon>
        <taxon>Orobanchaceae</taxon>
        <taxon>Rehmannieae</taxon>
        <taxon>Rehmannia</taxon>
    </lineage>
</organism>
<evidence type="ECO:0000256" key="6">
    <source>
        <dbReference type="ARBA" id="ARBA00022786"/>
    </source>
</evidence>
<evidence type="ECO:0000256" key="2">
    <source>
        <dbReference type="ARBA" id="ARBA00004906"/>
    </source>
</evidence>
<dbReference type="InterPro" id="IPR013083">
    <property type="entry name" value="Znf_RING/FYVE/PHD"/>
</dbReference>
<dbReference type="Pfam" id="PF25598">
    <property type="entry name" value="ARM_PUB"/>
    <property type="match status" value="1"/>
</dbReference>